<keyword evidence="4" id="KW-1185">Reference proteome</keyword>
<dbReference type="InterPro" id="IPR000219">
    <property type="entry name" value="DH_dom"/>
</dbReference>
<evidence type="ECO:0000259" key="2">
    <source>
        <dbReference type="PROSITE" id="PS50010"/>
    </source>
</evidence>
<feature type="compositionally biased region" description="Basic residues" evidence="1">
    <location>
        <begin position="15"/>
        <end position="26"/>
    </location>
</feature>
<feature type="compositionally biased region" description="Basic and acidic residues" evidence="1">
    <location>
        <begin position="383"/>
        <end position="394"/>
    </location>
</feature>
<sequence>MEVLSSPAPPSPPHPKPHVQRARSSSRPKPDVLDSILLSTSTPSSPTKRIAAAHSLLCPRRAAEHARASVTMSPATATGTLRAPPPRSKAFVPLTPIMASPVMTPVPSEGDYLTRGEHPTPPPRWTSTPPTPPTKHALPGPSTEPPRRRSRSGARPASVAVFPRVGAGDAPARRDHDPFAGVVPRRARRMSLPVNLAKALPALPRSGSPLRVEVEKEARAREGEEEQEQGKMGAKKLFHLDGDEDEEAEGERRCAALEIAQAESVLLLEREREERVRADTRRYHALMELLTTEVGYLMDLRALVTVYLEQLRVLTAAGSPASHSQNPTPTPTPLPSPARTSPPSALSLPALGLGRPLPSSRSSFLHASPLPSPSVSTNNDLGAHPHEDEAHPHPESCPAPPLQRPSLKRRNARRPLLSEDDVRKVCRNAGELLRFHDRFVEELRRAVGPLGFGSAFTQDDGGSGEVERVDEAAELVAGKFVSQAAEFGIYEAFCPGHSEAAGLIRSVQETYPAEWEAYEQRCSLLLAGPAETASPVEEMAAPPLPPPPPPPSSFRSPKRKRRHSTPSLAVLDTAASLPQALSAHVVASPTRSDCVEAKRARQGSASSAASASAKAQSRLKFLDYLIKPVQRICKYPLLLDQLRCRPPGGAAVEGASEAMRVVVGLVDRASEHRVHLVKSALIACRVAFQPPPVPPLPGGAPVSSRPTSPQRVQHLTPEFVASLGPCHLAGALDVVHHPTALHAPSGTVRAKYLGAFLYMGGYLVLVKVTKGGRVYEPRYWFSLAGFEVVDEEDDEASLPFSFHLCGHGHVLQLATACQQEKMIWMSAVQEALSVEPAWTDEPLSSLQADKDDREKSVQSAPAMEEGPEWNSPMPSPLPTIQSLSELENQGENPIAETVQQSRSRVEVKMSRSLRLESIHRQEPAFAALNRRSSTASVKAFFSPMAFEGPTRIARPSAQTRQHTDQGLHDVFAENCSTARSQALMREDELFQVRKRPGAGMARSNSGLSITGAMGFAAKRRYDSVLLNRRKSSIDGSVELHSEVEGGKSLTTLSNRAKSLTRRRKKQLPSIVPAASNLAKVDSEVEMETPVTQSPGTILDSPLLRSQCSSATSSNAGSALPSPVDTPLPLPLPDVPQEATLRQSDVLVVRGEDYRPKRTRSMVDNVRYFFHSHPESPTSSSGHSSPTPPLVTPEPEPEPEAPPSSFMPWWRKTTLRRRVQSSPEVPGEEPQQAVAAGRSSEDNHNSFLWKVLPDRPKEEPAHTAMDDDGQAGTASSRRGTDTIPSRRRSLLVPSTFFREASPQPTPSAPPPAMPVARKTLKSVLFFQRSNSFTPMDLDRTHEPDR</sequence>
<gene>
    <name evidence="3" type="ORF">SCP_0213620</name>
</gene>
<dbReference type="PANTHER" id="PTHR45818:SF3">
    <property type="entry name" value="PROTEIN VAV"/>
    <property type="match status" value="1"/>
</dbReference>
<name>A0A401GD95_9APHY</name>
<dbReference type="OrthoDB" id="1716625at2759"/>
<dbReference type="InterPro" id="IPR011993">
    <property type="entry name" value="PH-like_dom_sf"/>
</dbReference>
<evidence type="ECO:0000256" key="1">
    <source>
        <dbReference type="SAM" id="MobiDB-lite"/>
    </source>
</evidence>
<organism evidence="3 4">
    <name type="scientific">Sparassis crispa</name>
    <dbReference type="NCBI Taxonomy" id="139825"/>
    <lineage>
        <taxon>Eukaryota</taxon>
        <taxon>Fungi</taxon>
        <taxon>Dikarya</taxon>
        <taxon>Basidiomycota</taxon>
        <taxon>Agaricomycotina</taxon>
        <taxon>Agaricomycetes</taxon>
        <taxon>Polyporales</taxon>
        <taxon>Sparassidaceae</taxon>
        <taxon>Sparassis</taxon>
    </lineage>
</organism>
<protein>
    <recommendedName>
        <fullName evidence="2">DH domain-containing protein</fullName>
    </recommendedName>
</protein>
<accession>A0A401GD95</accession>
<dbReference type="Gene3D" id="1.20.900.10">
    <property type="entry name" value="Dbl homology (DH) domain"/>
    <property type="match status" value="2"/>
</dbReference>
<evidence type="ECO:0000313" key="4">
    <source>
        <dbReference type="Proteomes" id="UP000287166"/>
    </source>
</evidence>
<dbReference type="GeneID" id="38777073"/>
<dbReference type="EMBL" id="BFAD01000002">
    <property type="protein sequence ID" value="GBE80156.1"/>
    <property type="molecule type" value="Genomic_DNA"/>
</dbReference>
<dbReference type="SUPFAM" id="SSF48065">
    <property type="entry name" value="DBL homology domain (DH-domain)"/>
    <property type="match status" value="1"/>
</dbReference>
<feature type="compositionally biased region" description="Pro residues" evidence="1">
    <location>
        <begin position="542"/>
        <end position="552"/>
    </location>
</feature>
<feature type="region of interest" description="Disordered" evidence="1">
    <location>
        <begin position="839"/>
        <end position="880"/>
    </location>
</feature>
<feature type="compositionally biased region" description="Low complexity" evidence="1">
    <location>
        <begin position="337"/>
        <end position="360"/>
    </location>
</feature>
<dbReference type="PANTHER" id="PTHR45818">
    <property type="entry name" value="PROTEIN VAV"/>
    <property type="match status" value="1"/>
</dbReference>
<feature type="compositionally biased region" description="Pro residues" evidence="1">
    <location>
        <begin position="1302"/>
        <end position="1312"/>
    </location>
</feature>
<dbReference type="InterPro" id="IPR035899">
    <property type="entry name" value="DBL_dom_sf"/>
</dbReference>
<feature type="region of interest" description="Disordered" evidence="1">
    <location>
        <begin position="102"/>
        <end position="161"/>
    </location>
</feature>
<feature type="compositionally biased region" description="Polar residues" evidence="1">
    <location>
        <begin position="70"/>
        <end position="79"/>
    </location>
</feature>
<feature type="domain" description="DH" evidence="2">
    <location>
        <begin position="281"/>
        <end position="669"/>
    </location>
</feature>
<feature type="region of interest" description="Disordered" evidence="1">
    <location>
        <begin position="317"/>
        <end position="415"/>
    </location>
</feature>
<feature type="region of interest" description="Disordered" evidence="1">
    <location>
        <begin position="534"/>
        <end position="565"/>
    </location>
</feature>
<proteinExistence type="predicted"/>
<dbReference type="Proteomes" id="UP000287166">
    <property type="component" value="Unassembled WGS sequence"/>
</dbReference>
<dbReference type="Pfam" id="PF00621">
    <property type="entry name" value="RhoGEF"/>
    <property type="match status" value="1"/>
</dbReference>
<dbReference type="Gene3D" id="2.30.29.30">
    <property type="entry name" value="Pleckstrin-homology domain (PH domain)/Phosphotyrosine-binding domain (PTB)"/>
    <property type="match status" value="1"/>
</dbReference>
<feature type="region of interest" description="Disordered" evidence="1">
    <location>
        <begin position="1172"/>
        <end position="1314"/>
    </location>
</feature>
<feature type="compositionally biased region" description="Polar residues" evidence="1">
    <location>
        <begin position="1106"/>
        <end position="1116"/>
    </location>
</feature>
<dbReference type="InParanoid" id="A0A401GD95"/>
<feature type="region of interest" description="Disordered" evidence="1">
    <location>
        <begin position="1"/>
        <end position="87"/>
    </location>
</feature>
<dbReference type="GO" id="GO:0005085">
    <property type="term" value="F:guanyl-nucleotide exchange factor activity"/>
    <property type="evidence" value="ECO:0007669"/>
    <property type="project" value="InterPro"/>
</dbReference>
<dbReference type="STRING" id="139825.A0A401GD95"/>
<reference evidence="3 4" key="1">
    <citation type="journal article" date="2018" name="Sci. Rep.">
        <title>Genome sequence of the cauliflower mushroom Sparassis crispa (Hanabiratake) and its association with beneficial usage.</title>
        <authorList>
            <person name="Kiyama R."/>
            <person name="Furutani Y."/>
            <person name="Kawaguchi K."/>
            <person name="Nakanishi T."/>
        </authorList>
    </citation>
    <scope>NUCLEOTIDE SEQUENCE [LARGE SCALE GENOMIC DNA]</scope>
</reference>
<feature type="compositionally biased region" description="Basic and acidic residues" evidence="1">
    <location>
        <begin position="1251"/>
        <end position="1264"/>
    </location>
</feature>
<dbReference type="GO" id="GO:0005737">
    <property type="term" value="C:cytoplasm"/>
    <property type="evidence" value="ECO:0007669"/>
    <property type="project" value="TreeGrafter"/>
</dbReference>
<dbReference type="RefSeq" id="XP_027611069.1">
    <property type="nucleotide sequence ID" value="XM_027755268.1"/>
</dbReference>
<feature type="region of interest" description="Disordered" evidence="1">
    <location>
        <begin position="1106"/>
        <end position="1128"/>
    </location>
</feature>
<evidence type="ECO:0000313" key="3">
    <source>
        <dbReference type="EMBL" id="GBE80156.1"/>
    </source>
</evidence>
<dbReference type="PROSITE" id="PS50010">
    <property type="entry name" value="DH_2"/>
    <property type="match status" value="1"/>
</dbReference>
<dbReference type="SUPFAM" id="SSF50729">
    <property type="entry name" value="PH domain-like"/>
    <property type="match status" value="1"/>
</dbReference>
<feature type="compositionally biased region" description="Pro residues" evidence="1">
    <location>
        <begin position="119"/>
        <end position="133"/>
    </location>
</feature>
<feature type="compositionally biased region" description="Low complexity" evidence="1">
    <location>
        <begin position="1174"/>
        <end position="1184"/>
    </location>
</feature>
<comment type="caution">
    <text evidence="3">The sequence shown here is derived from an EMBL/GenBank/DDBJ whole genome shotgun (WGS) entry which is preliminary data.</text>
</comment>